<evidence type="ECO:0000313" key="2">
    <source>
        <dbReference type="EMBL" id="JAG29618.1"/>
    </source>
</evidence>
<dbReference type="EMBL" id="GBHO01013986">
    <property type="protein sequence ID" value="JAG29618.1"/>
    <property type="molecule type" value="Transcribed_RNA"/>
</dbReference>
<keyword evidence="2" id="KW-0808">Transferase</keyword>
<feature type="region of interest" description="Disordered" evidence="1">
    <location>
        <begin position="137"/>
        <end position="160"/>
    </location>
</feature>
<feature type="compositionally biased region" description="Basic and acidic residues" evidence="1">
    <location>
        <begin position="239"/>
        <end position="259"/>
    </location>
</feature>
<gene>
    <name evidence="2" type="primary">adk_8</name>
    <name evidence="2" type="ORF">CM83_13536</name>
</gene>
<reference evidence="2" key="2">
    <citation type="submission" date="2014-07" db="EMBL/GenBank/DDBJ databases">
        <authorList>
            <person name="Hull J."/>
        </authorList>
    </citation>
    <scope>NUCLEOTIDE SEQUENCE</scope>
</reference>
<feature type="compositionally biased region" description="Low complexity" evidence="1">
    <location>
        <begin position="41"/>
        <end position="56"/>
    </location>
</feature>
<accession>A0A0A9YEV9</accession>
<reference evidence="2" key="1">
    <citation type="journal article" date="2014" name="PLoS ONE">
        <title>Transcriptome-Based Identification of ABC Transporters in the Western Tarnished Plant Bug Lygus hesperus.</title>
        <authorList>
            <person name="Hull J.J."/>
            <person name="Chaney K."/>
            <person name="Geib S.M."/>
            <person name="Fabrick J.A."/>
            <person name="Brent C.S."/>
            <person name="Walsh D."/>
            <person name="Lavine L.C."/>
        </authorList>
    </citation>
    <scope>NUCLEOTIDE SEQUENCE</scope>
</reference>
<organism evidence="2">
    <name type="scientific">Lygus hesperus</name>
    <name type="common">Western plant bug</name>
    <dbReference type="NCBI Taxonomy" id="30085"/>
    <lineage>
        <taxon>Eukaryota</taxon>
        <taxon>Metazoa</taxon>
        <taxon>Ecdysozoa</taxon>
        <taxon>Arthropoda</taxon>
        <taxon>Hexapoda</taxon>
        <taxon>Insecta</taxon>
        <taxon>Pterygota</taxon>
        <taxon>Neoptera</taxon>
        <taxon>Paraneoptera</taxon>
        <taxon>Hemiptera</taxon>
        <taxon>Heteroptera</taxon>
        <taxon>Panheteroptera</taxon>
        <taxon>Cimicomorpha</taxon>
        <taxon>Miridae</taxon>
        <taxon>Mirini</taxon>
        <taxon>Lygus</taxon>
    </lineage>
</organism>
<feature type="compositionally biased region" description="Polar residues" evidence="1">
    <location>
        <begin position="144"/>
        <end position="154"/>
    </location>
</feature>
<proteinExistence type="predicted"/>
<feature type="compositionally biased region" description="Polar residues" evidence="1">
    <location>
        <begin position="18"/>
        <end position="29"/>
    </location>
</feature>
<evidence type="ECO:0000256" key="1">
    <source>
        <dbReference type="SAM" id="MobiDB-lite"/>
    </source>
</evidence>
<dbReference type="AlphaFoldDB" id="A0A0A9YEV9"/>
<name>A0A0A9YEV9_LYGHE</name>
<feature type="compositionally biased region" description="Polar residues" evidence="1">
    <location>
        <begin position="210"/>
        <end position="225"/>
    </location>
</feature>
<protein>
    <submittedName>
        <fullName evidence="2">Adenylate kinase</fullName>
    </submittedName>
</protein>
<feature type="compositionally biased region" description="Acidic residues" evidence="1">
    <location>
        <begin position="1"/>
        <end position="14"/>
    </location>
</feature>
<feature type="region of interest" description="Disordered" evidence="1">
    <location>
        <begin position="176"/>
        <end position="275"/>
    </location>
</feature>
<keyword evidence="2" id="KW-0418">Kinase</keyword>
<feature type="region of interest" description="Disordered" evidence="1">
    <location>
        <begin position="1"/>
        <end position="82"/>
    </location>
</feature>
<dbReference type="GO" id="GO:0016301">
    <property type="term" value="F:kinase activity"/>
    <property type="evidence" value="ECO:0007669"/>
    <property type="project" value="UniProtKB-KW"/>
</dbReference>
<sequence>MSDDSSEESEDPLYGEDSSLTEGVSSDEYSSGELRRRFVCSGSSSSTGLDSTSSSEPYDEDDSDPEVIKFSGKSKNKDLVGFNTTPRDIETFLKADPVLNGSNVLNSRNAEPKNAPGYAVEWSASDSSEEDLAIRRSSGLPYKSRSQVETTSGPQKPIDDITIAFSVQETMKKISEQAEMDEEEVGAGYKKTDRKPSATDKIGTVLPDNKGTSSGMKSRSAQKDTNLLGIKGKTGQRVADNRKPIPTEARISARSDKNSVKTSQGRSSKKTLIKR</sequence>